<dbReference type="InterPro" id="IPR050059">
    <property type="entry name" value="ATP_synthase_B_chain"/>
</dbReference>
<keyword evidence="7 13" id="KW-0406">Ion transport</keyword>
<comment type="subunit">
    <text evidence="13">F-type ATPases have 2 components, F(1) - the catalytic core - and F(0) - the membrane proton channel. F(1) has five subunits: alpha(3), beta(3), gamma(1), delta(1), epsilon(1). F(0) has three main subunits: a(1), b(2) and c(10-14). The alpha and beta chains form an alternating ring which encloses part of the gamma chain. F(1) is attached to F(0) by a central stalk formed by the gamma and epsilon chains, while a peripheral stalk is formed by the delta and b chains.</text>
</comment>
<dbReference type="AlphaFoldDB" id="A0AA45WKV9"/>
<evidence type="ECO:0000256" key="15">
    <source>
        <dbReference type="SAM" id="Coils"/>
    </source>
</evidence>
<gene>
    <name evidence="13" type="primary">atpF</name>
    <name evidence="16" type="ORF">SAMN06264868_10637</name>
</gene>
<accession>A0AA45WKV9</accession>
<comment type="subcellular location">
    <subcellularLocation>
        <location evidence="13">Cell membrane</location>
        <topology evidence="13">Single-pass membrane protein</topology>
    </subcellularLocation>
    <subcellularLocation>
        <location evidence="12">Endomembrane system</location>
        <topology evidence="12">Single-pass membrane protein</topology>
    </subcellularLocation>
</comment>
<comment type="function">
    <text evidence="10 13">F(1)F(0) ATP synthase produces ATP from ADP in the presence of a proton or sodium gradient. F-type ATPases consist of two structural domains, F(1) containing the extramembraneous catalytic core and F(0) containing the membrane proton channel, linked together by a central stalk and a peripheral stalk. During catalysis, ATP synthesis in the catalytic domain of F(1) is coupled via a rotary mechanism of the central stalk subunits to proton translocation.</text>
</comment>
<dbReference type="EMBL" id="FXTX01000006">
    <property type="protein sequence ID" value="SMP08597.1"/>
    <property type="molecule type" value="Genomic_DNA"/>
</dbReference>
<keyword evidence="13" id="KW-1003">Cell membrane</keyword>
<dbReference type="PANTHER" id="PTHR33445:SF2">
    <property type="entry name" value="ATP SYNTHASE SUBUNIT B', CHLOROPLASTIC"/>
    <property type="match status" value="1"/>
</dbReference>
<dbReference type="GO" id="GO:0012505">
    <property type="term" value="C:endomembrane system"/>
    <property type="evidence" value="ECO:0007669"/>
    <property type="project" value="UniProtKB-SubCell"/>
</dbReference>
<dbReference type="HAMAP" id="MF_01398">
    <property type="entry name" value="ATP_synth_b_bprime"/>
    <property type="match status" value="1"/>
</dbReference>
<dbReference type="Pfam" id="PF00430">
    <property type="entry name" value="ATP-synt_B"/>
    <property type="match status" value="1"/>
</dbReference>
<dbReference type="InterPro" id="IPR000711">
    <property type="entry name" value="ATPase_OSCP/dsu"/>
</dbReference>
<evidence type="ECO:0000256" key="13">
    <source>
        <dbReference type="HAMAP-Rule" id="MF_01398"/>
    </source>
</evidence>
<dbReference type="PANTHER" id="PTHR33445">
    <property type="entry name" value="ATP SYNTHASE SUBUNIT B', CHLOROPLASTIC"/>
    <property type="match status" value="1"/>
</dbReference>
<keyword evidence="4 13" id="KW-0812">Transmembrane</keyword>
<dbReference type="RefSeq" id="WP_265134120.1">
    <property type="nucleotide sequence ID" value="NZ_FXTX01000006.1"/>
</dbReference>
<evidence type="ECO:0000256" key="6">
    <source>
        <dbReference type="ARBA" id="ARBA00022989"/>
    </source>
</evidence>
<evidence type="ECO:0000256" key="7">
    <source>
        <dbReference type="ARBA" id="ARBA00023065"/>
    </source>
</evidence>
<evidence type="ECO:0000256" key="2">
    <source>
        <dbReference type="ARBA" id="ARBA00022448"/>
    </source>
</evidence>
<name>A0AA45WKV9_9AQUI</name>
<comment type="caution">
    <text evidence="16">The sequence shown here is derived from an EMBL/GenBank/DDBJ whole genome shotgun (WGS) entry which is preliminary data.</text>
</comment>
<dbReference type="Proteomes" id="UP001157947">
    <property type="component" value="Unassembled WGS sequence"/>
</dbReference>
<dbReference type="GO" id="GO:0046961">
    <property type="term" value="F:proton-transporting ATPase activity, rotational mechanism"/>
    <property type="evidence" value="ECO:0007669"/>
    <property type="project" value="TreeGrafter"/>
</dbReference>
<evidence type="ECO:0000256" key="12">
    <source>
        <dbReference type="ARBA" id="ARBA00037847"/>
    </source>
</evidence>
<sequence length="250" mass="29582">MKIDILTYLFEIINFFVLMWILKKILYNPIISVLKKRKDYIDESIRKAEEAESRYQRLQKEYEELLKEIEETKKSKLAEITQEIEKEREKMYENMRKELDAEREKFLESLETHKKEVLTEIKEETIKTSLELVSKILYSFTDKHLHKKLLDLAVEGIKNINPEERDNLAQELKEHSVVYVETAYPLEDEDISNIKNAIKETLGVEVEINQTEKKDLVTGVKLHIASKLIDVSLKGQLLAFETLLRKRIEV</sequence>
<keyword evidence="9 13" id="KW-0066">ATP synthesis</keyword>
<keyword evidence="8 13" id="KW-0472">Membrane</keyword>
<evidence type="ECO:0000256" key="11">
    <source>
        <dbReference type="ARBA" id="ARBA00025614"/>
    </source>
</evidence>
<keyword evidence="6 13" id="KW-1133">Transmembrane helix</keyword>
<evidence type="ECO:0000313" key="16">
    <source>
        <dbReference type="EMBL" id="SMP08597.1"/>
    </source>
</evidence>
<dbReference type="GO" id="GO:0045259">
    <property type="term" value="C:proton-transporting ATP synthase complex"/>
    <property type="evidence" value="ECO:0007669"/>
    <property type="project" value="UniProtKB-KW"/>
</dbReference>
<keyword evidence="2 13" id="KW-0813">Transport</keyword>
<evidence type="ECO:0000256" key="1">
    <source>
        <dbReference type="ARBA" id="ARBA00005513"/>
    </source>
</evidence>
<evidence type="ECO:0000313" key="17">
    <source>
        <dbReference type="Proteomes" id="UP001157947"/>
    </source>
</evidence>
<dbReference type="Pfam" id="PF00213">
    <property type="entry name" value="OSCP"/>
    <property type="match status" value="1"/>
</dbReference>
<evidence type="ECO:0000256" key="10">
    <source>
        <dbReference type="ARBA" id="ARBA00025198"/>
    </source>
</evidence>
<feature type="coiled-coil region" evidence="15">
    <location>
        <begin position="41"/>
        <end position="127"/>
    </location>
</feature>
<protein>
    <recommendedName>
        <fullName evidence="13">ATP synthase subunit b</fullName>
    </recommendedName>
    <alternativeName>
        <fullName evidence="13">ATP synthase F(0) sector subunit b</fullName>
    </alternativeName>
    <alternativeName>
        <fullName evidence="13">ATPase subunit I</fullName>
    </alternativeName>
    <alternativeName>
        <fullName evidence="13">F-type ATPase subunit b</fullName>
        <shortName evidence="13">F-ATPase subunit b</shortName>
    </alternativeName>
</protein>
<evidence type="ECO:0000256" key="8">
    <source>
        <dbReference type="ARBA" id="ARBA00023136"/>
    </source>
</evidence>
<dbReference type="GO" id="GO:0005886">
    <property type="term" value="C:plasma membrane"/>
    <property type="evidence" value="ECO:0007669"/>
    <property type="project" value="UniProtKB-SubCell"/>
</dbReference>
<evidence type="ECO:0000256" key="9">
    <source>
        <dbReference type="ARBA" id="ARBA00023310"/>
    </source>
</evidence>
<comment type="similarity">
    <text evidence="1 13 14">Belongs to the ATPase B chain family.</text>
</comment>
<reference evidence="16" key="1">
    <citation type="submission" date="2017-05" db="EMBL/GenBank/DDBJ databases">
        <authorList>
            <person name="Varghese N."/>
            <person name="Submissions S."/>
        </authorList>
    </citation>
    <scope>NUCLEOTIDE SEQUENCE</scope>
    <source>
        <strain evidence="16">DSM 18763</strain>
    </source>
</reference>
<evidence type="ECO:0000256" key="3">
    <source>
        <dbReference type="ARBA" id="ARBA00022547"/>
    </source>
</evidence>
<keyword evidence="3 13" id="KW-0138">CF(0)</keyword>
<feature type="transmembrane region" description="Helical" evidence="13">
    <location>
        <begin position="6"/>
        <end position="27"/>
    </location>
</feature>
<proteinExistence type="inferred from homology"/>
<keyword evidence="15" id="KW-0175">Coiled coil</keyword>
<keyword evidence="5 13" id="KW-0375">Hydrogen ion transport</keyword>
<dbReference type="InterPro" id="IPR002146">
    <property type="entry name" value="ATP_synth_b/b'su_bac/chlpt"/>
</dbReference>
<comment type="function">
    <text evidence="11">Component of the F(0) channel, it forms part of the peripheral stalk, linking F(1) to F(0). The b'-subunit is a diverged and duplicated form of b found in plants and photosynthetic bacteria.</text>
</comment>
<evidence type="ECO:0000256" key="4">
    <source>
        <dbReference type="ARBA" id="ARBA00022692"/>
    </source>
</evidence>
<evidence type="ECO:0000256" key="14">
    <source>
        <dbReference type="RuleBase" id="RU003848"/>
    </source>
</evidence>
<dbReference type="CDD" id="cd06503">
    <property type="entry name" value="ATP-synt_Fo_b"/>
    <property type="match status" value="1"/>
</dbReference>
<organism evidence="16 17">
    <name type="scientific">Venenivibrio stagnispumantis</name>
    <dbReference type="NCBI Taxonomy" id="407998"/>
    <lineage>
        <taxon>Bacteria</taxon>
        <taxon>Pseudomonadati</taxon>
        <taxon>Aquificota</taxon>
        <taxon>Aquificia</taxon>
        <taxon>Aquificales</taxon>
        <taxon>Hydrogenothermaceae</taxon>
        <taxon>Venenivibrio</taxon>
    </lineage>
</organism>
<dbReference type="GO" id="GO:0046933">
    <property type="term" value="F:proton-transporting ATP synthase activity, rotational mechanism"/>
    <property type="evidence" value="ECO:0007669"/>
    <property type="project" value="UniProtKB-UniRule"/>
</dbReference>
<keyword evidence="17" id="KW-1185">Reference proteome</keyword>
<evidence type="ECO:0000256" key="5">
    <source>
        <dbReference type="ARBA" id="ARBA00022781"/>
    </source>
</evidence>